<keyword evidence="4 5" id="KW-0804">Transcription</keyword>
<dbReference type="SUPFAM" id="SSF55781">
    <property type="entry name" value="GAF domain-like"/>
    <property type="match status" value="1"/>
</dbReference>
<proteinExistence type="inferred from homology"/>
<gene>
    <name evidence="5 8" type="primary">hrcA</name>
    <name evidence="8" type="ORF">JQN70_00755</name>
</gene>
<dbReference type="NCBIfam" id="TIGR00331">
    <property type="entry name" value="hrcA"/>
    <property type="match status" value="1"/>
</dbReference>
<comment type="caution">
    <text evidence="8">The sequence shown here is derived from an EMBL/GenBank/DDBJ whole genome shotgun (WGS) entry which is preliminary data.</text>
</comment>
<dbReference type="PIRSF" id="PIRSF005485">
    <property type="entry name" value="HrcA"/>
    <property type="match status" value="1"/>
</dbReference>
<evidence type="ECO:0000256" key="2">
    <source>
        <dbReference type="ARBA" id="ARBA00023015"/>
    </source>
</evidence>
<feature type="domain" description="Heat-inducible transcription repressor HrcA C-terminal" evidence="6">
    <location>
        <begin position="103"/>
        <end position="327"/>
    </location>
</feature>
<organism evidence="8 9">
    <name type="scientific">Phycicoccus sonneratiae</name>
    <dbReference type="NCBI Taxonomy" id="2807628"/>
    <lineage>
        <taxon>Bacteria</taxon>
        <taxon>Bacillati</taxon>
        <taxon>Actinomycetota</taxon>
        <taxon>Actinomycetes</taxon>
        <taxon>Micrococcales</taxon>
        <taxon>Intrasporangiaceae</taxon>
        <taxon>Phycicoccus</taxon>
    </lineage>
</organism>
<evidence type="ECO:0000256" key="1">
    <source>
        <dbReference type="ARBA" id="ARBA00022491"/>
    </source>
</evidence>
<evidence type="ECO:0000259" key="7">
    <source>
        <dbReference type="Pfam" id="PF08220"/>
    </source>
</evidence>
<sequence>MSEDRRLRVLRAIVQDYVQTSEPVGSKALLDRHHLGVSAATVRNDMAALEEEGLIAAPHTSAGRIPTDAGYRVFVDRLSQVKPMSPAEQRAIGSLLEGAVDLDDVVDRTVRLLASLTRQVAVVQYPSLSRSSVRHVELVPIGGPRLLVVLITTTGRVEQRVVDVGTDLLTPDGEATLATLRTELNAATGGRVLADASSELASVPERLDPGVRDVCRAVVTALEDSLVEEREERVVLAGTANLTRAGADFTQSIGPVLEALEEHVVLLRLLGTVAEQGGTLAVRIGHENPYAGLQSTSMVTTGYGAGSDLVAGLGVVGPTRMDYPSTMAAVRAVATYVSRILAD</sequence>
<feature type="domain" description="HTH deoR-type" evidence="7">
    <location>
        <begin position="34"/>
        <end position="57"/>
    </location>
</feature>
<keyword evidence="9" id="KW-1185">Reference proteome</keyword>
<dbReference type="PANTHER" id="PTHR34824:SF1">
    <property type="entry name" value="HEAT-INDUCIBLE TRANSCRIPTION REPRESSOR HRCA"/>
    <property type="match status" value="1"/>
</dbReference>
<evidence type="ECO:0000313" key="8">
    <source>
        <dbReference type="EMBL" id="MBM6398910.1"/>
    </source>
</evidence>
<dbReference type="InterPro" id="IPR001034">
    <property type="entry name" value="DeoR_HTH"/>
</dbReference>
<dbReference type="HAMAP" id="MF_00081">
    <property type="entry name" value="HrcA"/>
    <property type="match status" value="1"/>
</dbReference>
<dbReference type="RefSeq" id="WP_204129411.1">
    <property type="nucleotide sequence ID" value="NZ_JAFDVD010000002.1"/>
</dbReference>
<dbReference type="Gene3D" id="3.30.450.40">
    <property type="match status" value="1"/>
</dbReference>
<evidence type="ECO:0000259" key="6">
    <source>
        <dbReference type="Pfam" id="PF01628"/>
    </source>
</evidence>
<evidence type="ECO:0000256" key="4">
    <source>
        <dbReference type="ARBA" id="ARBA00023163"/>
    </source>
</evidence>
<dbReference type="Proteomes" id="UP001430172">
    <property type="component" value="Unassembled WGS sequence"/>
</dbReference>
<dbReference type="Gene3D" id="3.30.390.60">
    <property type="entry name" value="Heat-inducible transcription repressor hrca homolog, domain 3"/>
    <property type="match status" value="1"/>
</dbReference>
<name>A0ABS2CGG3_9MICO</name>
<reference evidence="8" key="1">
    <citation type="submission" date="2021-02" db="EMBL/GenBank/DDBJ databases">
        <title>Phycicoccus sp. MQZ13P-5T, whole genome shotgun sequence.</title>
        <authorList>
            <person name="Tuo L."/>
        </authorList>
    </citation>
    <scope>NUCLEOTIDE SEQUENCE</scope>
    <source>
        <strain evidence="8">MQZ13P-5</strain>
    </source>
</reference>
<keyword evidence="1 5" id="KW-0678">Repressor</keyword>
<dbReference type="InterPro" id="IPR029016">
    <property type="entry name" value="GAF-like_dom_sf"/>
</dbReference>
<dbReference type="PANTHER" id="PTHR34824">
    <property type="entry name" value="HEAT-INDUCIBLE TRANSCRIPTION REPRESSOR HRCA"/>
    <property type="match status" value="1"/>
</dbReference>
<evidence type="ECO:0000256" key="5">
    <source>
        <dbReference type="HAMAP-Rule" id="MF_00081"/>
    </source>
</evidence>
<dbReference type="Pfam" id="PF08220">
    <property type="entry name" value="HTH_DeoR"/>
    <property type="match status" value="1"/>
</dbReference>
<dbReference type="SUPFAM" id="SSF46785">
    <property type="entry name" value="Winged helix' DNA-binding domain"/>
    <property type="match status" value="1"/>
</dbReference>
<accession>A0ABS2CGG3</accession>
<dbReference type="Gene3D" id="1.10.10.10">
    <property type="entry name" value="Winged helix-like DNA-binding domain superfamily/Winged helix DNA-binding domain"/>
    <property type="match status" value="1"/>
</dbReference>
<dbReference type="InterPro" id="IPR002571">
    <property type="entry name" value="HrcA"/>
</dbReference>
<dbReference type="InterPro" id="IPR036390">
    <property type="entry name" value="WH_DNA-bd_sf"/>
</dbReference>
<protein>
    <recommendedName>
        <fullName evidence="5">Heat-inducible transcription repressor HrcA</fullName>
    </recommendedName>
</protein>
<dbReference type="InterPro" id="IPR023120">
    <property type="entry name" value="WHTH_transcript_rep_HrcA_IDD"/>
</dbReference>
<keyword evidence="3 5" id="KW-0346">Stress response</keyword>
<comment type="similarity">
    <text evidence="5">Belongs to the HrcA family.</text>
</comment>
<dbReference type="InterPro" id="IPR021153">
    <property type="entry name" value="HrcA_C"/>
</dbReference>
<evidence type="ECO:0000313" key="9">
    <source>
        <dbReference type="Proteomes" id="UP001430172"/>
    </source>
</evidence>
<comment type="function">
    <text evidence="5">Negative regulator of class I heat shock genes (grpE-dnaK-dnaJ and groELS operons). Prevents heat-shock induction of these operons.</text>
</comment>
<evidence type="ECO:0000256" key="3">
    <source>
        <dbReference type="ARBA" id="ARBA00023016"/>
    </source>
</evidence>
<dbReference type="InterPro" id="IPR036388">
    <property type="entry name" value="WH-like_DNA-bd_sf"/>
</dbReference>
<dbReference type="Pfam" id="PF01628">
    <property type="entry name" value="HrcA"/>
    <property type="match status" value="1"/>
</dbReference>
<keyword evidence="2 5" id="KW-0805">Transcription regulation</keyword>
<dbReference type="EMBL" id="JAFDVD010000002">
    <property type="protein sequence ID" value="MBM6398910.1"/>
    <property type="molecule type" value="Genomic_DNA"/>
</dbReference>